<gene>
    <name evidence="1" type="ORF">FA95DRAFT_1552791</name>
</gene>
<reference evidence="1" key="2">
    <citation type="journal article" date="2022" name="New Phytol.">
        <title>Evolutionary transition to the ectomycorrhizal habit in the genomes of a hyperdiverse lineage of mushroom-forming fungi.</title>
        <authorList>
            <person name="Looney B."/>
            <person name="Miyauchi S."/>
            <person name="Morin E."/>
            <person name="Drula E."/>
            <person name="Courty P.E."/>
            <person name="Kohler A."/>
            <person name="Kuo A."/>
            <person name="LaButti K."/>
            <person name="Pangilinan J."/>
            <person name="Lipzen A."/>
            <person name="Riley R."/>
            <person name="Andreopoulos W."/>
            <person name="He G."/>
            <person name="Johnson J."/>
            <person name="Nolan M."/>
            <person name="Tritt A."/>
            <person name="Barry K.W."/>
            <person name="Grigoriev I.V."/>
            <person name="Nagy L.G."/>
            <person name="Hibbett D."/>
            <person name="Henrissat B."/>
            <person name="Matheny P.B."/>
            <person name="Labbe J."/>
            <person name="Martin F.M."/>
        </authorList>
    </citation>
    <scope>NUCLEOTIDE SEQUENCE</scope>
    <source>
        <strain evidence="1">FP105234-sp</strain>
    </source>
</reference>
<comment type="caution">
    <text evidence="1">The sequence shown here is derived from an EMBL/GenBank/DDBJ whole genome shotgun (WGS) entry which is preliminary data.</text>
</comment>
<evidence type="ECO:0000313" key="1">
    <source>
        <dbReference type="EMBL" id="KAI0053274.1"/>
    </source>
</evidence>
<keyword evidence="1" id="KW-0808">Transferase</keyword>
<evidence type="ECO:0000313" key="2">
    <source>
        <dbReference type="Proteomes" id="UP000814033"/>
    </source>
</evidence>
<organism evidence="1 2">
    <name type="scientific">Auriscalpium vulgare</name>
    <dbReference type="NCBI Taxonomy" id="40419"/>
    <lineage>
        <taxon>Eukaryota</taxon>
        <taxon>Fungi</taxon>
        <taxon>Dikarya</taxon>
        <taxon>Basidiomycota</taxon>
        <taxon>Agaricomycotina</taxon>
        <taxon>Agaricomycetes</taxon>
        <taxon>Russulales</taxon>
        <taxon>Auriscalpiaceae</taxon>
        <taxon>Auriscalpium</taxon>
    </lineage>
</organism>
<dbReference type="Proteomes" id="UP000814033">
    <property type="component" value="Unassembled WGS sequence"/>
</dbReference>
<accession>A0ACB8S9H0</accession>
<dbReference type="EMBL" id="MU275841">
    <property type="protein sequence ID" value="KAI0053274.1"/>
    <property type="molecule type" value="Genomic_DNA"/>
</dbReference>
<protein>
    <submittedName>
        <fullName evidence="1">PLP-dependent transferase</fullName>
    </submittedName>
</protein>
<keyword evidence="2" id="KW-1185">Reference proteome</keyword>
<proteinExistence type="predicted"/>
<sequence length="462" mass="50866">MSTTISSGVDGVLPKDSATSIQSSAVEVLPPDFYDAFLSKIAKERKPSPIRGLFPLEKTPGVISLLAGKPNAATFPFTSLHFNTRLPSDPSKEVSLTVDSDVLSEGLQYSGTDGIAPLLSWLFDLQERQHSRKRGEGWRLSVTAGSQDAIYKAIQALVDPGDAVLVEKPVYAGVIPIFESLHCEMVEVETDGQGIDSKSLRSILENWPSSKARPRVLYTVPYGCNPTGMTATLERRLEVLELSRKYNFLILEDDPYYYLYFGDAPRIPSYFTLETQTGVAGRVLRFDSFSKILSAGIRIGFVTGPNPLLRAIDMHTSSANLQASSFAQSIVFTLLDAWGYDGFLAHTHTVSQFYRQKRDVFEAALHRQLGGLAEWDTPEAGMFFWFKLLLSDNSEEEGDSAAIIQTKAFEGGVLALPGTVFLPNGAKTAYVRASFSLLGEEEVNEALRRLREVILKERGQSA</sequence>
<reference evidence="1" key="1">
    <citation type="submission" date="2021-02" db="EMBL/GenBank/DDBJ databases">
        <authorList>
            <consortium name="DOE Joint Genome Institute"/>
            <person name="Ahrendt S."/>
            <person name="Looney B.P."/>
            <person name="Miyauchi S."/>
            <person name="Morin E."/>
            <person name="Drula E."/>
            <person name="Courty P.E."/>
            <person name="Chicoki N."/>
            <person name="Fauchery L."/>
            <person name="Kohler A."/>
            <person name="Kuo A."/>
            <person name="Labutti K."/>
            <person name="Pangilinan J."/>
            <person name="Lipzen A."/>
            <person name="Riley R."/>
            <person name="Andreopoulos W."/>
            <person name="He G."/>
            <person name="Johnson J."/>
            <person name="Barry K.W."/>
            <person name="Grigoriev I.V."/>
            <person name="Nagy L."/>
            <person name="Hibbett D."/>
            <person name="Henrissat B."/>
            <person name="Matheny P.B."/>
            <person name="Labbe J."/>
            <person name="Martin F."/>
        </authorList>
    </citation>
    <scope>NUCLEOTIDE SEQUENCE</scope>
    <source>
        <strain evidence="1">FP105234-sp</strain>
    </source>
</reference>
<name>A0ACB8S9H0_9AGAM</name>